<dbReference type="GO" id="GO:0000139">
    <property type="term" value="C:Golgi membrane"/>
    <property type="evidence" value="ECO:0007669"/>
    <property type="project" value="UniProtKB-SubCell"/>
</dbReference>
<dbReference type="AlphaFoldDB" id="A0A8B7YZR2"/>
<dbReference type="InterPro" id="IPR009729">
    <property type="entry name" value="Gal-3-0_sulfotransfrase"/>
</dbReference>
<evidence type="ECO:0000256" key="5">
    <source>
        <dbReference type="ARBA" id="ARBA00022968"/>
    </source>
</evidence>
<dbReference type="Proteomes" id="UP000694845">
    <property type="component" value="Unplaced"/>
</dbReference>
<feature type="non-terminal residue" evidence="11">
    <location>
        <position position="1"/>
    </location>
</feature>
<comment type="subcellular location">
    <subcellularLocation>
        <location evidence="1">Golgi apparatus membrane</location>
        <topology evidence="1">Single-pass type II membrane protein</topology>
    </subcellularLocation>
</comment>
<reference evidence="11" key="1">
    <citation type="submission" date="2025-08" db="UniProtKB">
        <authorList>
            <consortium name="RefSeq"/>
        </authorList>
    </citation>
    <scope>IDENTIFICATION</scope>
</reference>
<evidence type="ECO:0000256" key="1">
    <source>
        <dbReference type="ARBA" id="ARBA00004323"/>
    </source>
</evidence>
<keyword evidence="8" id="KW-0472">Membrane</keyword>
<dbReference type="SUPFAM" id="SSF52540">
    <property type="entry name" value="P-loop containing nucleoside triphosphate hydrolases"/>
    <property type="match status" value="1"/>
</dbReference>
<keyword evidence="10" id="KW-1185">Reference proteome</keyword>
<proteinExistence type="inferred from homology"/>
<evidence type="ECO:0000256" key="6">
    <source>
        <dbReference type="ARBA" id="ARBA00022989"/>
    </source>
</evidence>
<comment type="similarity">
    <text evidence="2">Belongs to the galactose-3-O-sulfotransferase family.</text>
</comment>
<dbReference type="Pfam" id="PF06990">
    <property type="entry name" value="Gal-3-0_sulfotr"/>
    <property type="match status" value="1"/>
</dbReference>
<dbReference type="GO" id="GO:0009247">
    <property type="term" value="P:glycolipid biosynthetic process"/>
    <property type="evidence" value="ECO:0007669"/>
    <property type="project" value="InterPro"/>
</dbReference>
<evidence type="ECO:0000256" key="9">
    <source>
        <dbReference type="ARBA" id="ARBA00023180"/>
    </source>
</evidence>
<dbReference type="Gene3D" id="3.40.50.300">
    <property type="entry name" value="P-loop containing nucleotide triphosphate hydrolases"/>
    <property type="match status" value="1"/>
</dbReference>
<evidence type="ECO:0000256" key="2">
    <source>
        <dbReference type="ARBA" id="ARBA00008124"/>
    </source>
</evidence>
<keyword evidence="5" id="KW-0735">Signal-anchor</keyword>
<evidence type="ECO:0000256" key="4">
    <source>
        <dbReference type="ARBA" id="ARBA00022692"/>
    </source>
</evidence>
<dbReference type="PANTHER" id="PTHR14647">
    <property type="entry name" value="GALACTOSE-3-O-SULFOTRANSFERASE"/>
    <property type="match status" value="1"/>
</dbReference>
<keyword evidence="6" id="KW-1133">Transmembrane helix</keyword>
<keyword evidence="7" id="KW-0333">Golgi apparatus</keyword>
<evidence type="ECO:0000313" key="10">
    <source>
        <dbReference type="Proteomes" id="UP000694845"/>
    </source>
</evidence>
<evidence type="ECO:0000313" key="11">
    <source>
        <dbReference type="RefSeq" id="XP_022098192.1"/>
    </source>
</evidence>
<dbReference type="PANTHER" id="PTHR14647:SF87">
    <property type="entry name" value="PUTATIVE-RELATED"/>
    <property type="match status" value="1"/>
</dbReference>
<protein>
    <submittedName>
        <fullName evidence="11">Galactosylceramide sulfotransferase-like</fullName>
    </submittedName>
</protein>
<keyword evidence="3" id="KW-0808">Transferase</keyword>
<dbReference type="GeneID" id="110983321"/>
<dbReference type="InterPro" id="IPR027417">
    <property type="entry name" value="P-loop_NTPase"/>
</dbReference>
<dbReference type="GO" id="GO:0001733">
    <property type="term" value="F:galactosylceramide sulfotransferase activity"/>
    <property type="evidence" value="ECO:0007669"/>
    <property type="project" value="InterPro"/>
</dbReference>
<keyword evidence="9" id="KW-0325">Glycoprotein</keyword>
<dbReference type="OMA" id="KAWVKLI"/>
<keyword evidence="4" id="KW-0812">Transmembrane</keyword>
<accession>A0A8B7YZR2</accession>
<evidence type="ECO:0000256" key="8">
    <source>
        <dbReference type="ARBA" id="ARBA00023136"/>
    </source>
</evidence>
<dbReference type="OrthoDB" id="514299at2759"/>
<evidence type="ECO:0000256" key="7">
    <source>
        <dbReference type="ARBA" id="ARBA00023034"/>
    </source>
</evidence>
<gene>
    <name evidence="11" type="primary">LOC110983321</name>
</gene>
<evidence type="ECO:0000256" key="3">
    <source>
        <dbReference type="ARBA" id="ARBA00022679"/>
    </source>
</evidence>
<organism evidence="10 11">
    <name type="scientific">Acanthaster planci</name>
    <name type="common">Crown-of-thorns starfish</name>
    <dbReference type="NCBI Taxonomy" id="133434"/>
    <lineage>
        <taxon>Eukaryota</taxon>
        <taxon>Metazoa</taxon>
        <taxon>Echinodermata</taxon>
        <taxon>Eleutherozoa</taxon>
        <taxon>Asterozoa</taxon>
        <taxon>Asteroidea</taxon>
        <taxon>Valvatacea</taxon>
        <taxon>Valvatida</taxon>
        <taxon>Acanthasteridae</taxon>
        <taxon>Acanthaster</taxon>
    </lineage>
</organism>
<dbReference type="KEGG" id="aplc:110983321"/>
<name>A0A8B7YZR2_ACAPL</name>
<dbReference type="RefSeq" id="XP_022098192.1">
    <property type="nucleotide sequence ID" value="XM_022242500.1"/>
</dbReference>
<sequence length="400" mass="46726">RTGISAATNVSKVFCSFLFTRPLTLYITNKWTERNQHYITQAKPRTENISPCRPKNRFVFIKIPKTGSSTVGTMLERYGYRRDLHFAVPKIPSHSFPMGRRYRFADPALVFQWNLTDRGGVPVWPALGGFHILVNHARYNRSLLEALIPRAVYFTIIREPGARSESFFRYFLYQQKVPHTANEDPLEVFMRDPHVRSRAIITRYKWNTHFRNGQMFMLGLNPGAYDNTTAVEAVIGFLSQSMDLVMLNEYFDESLLLLKRLMCWDFQDIVYISKAVGRATQNRTGISADLRDKLRSWNGADNALYRHFNRTFWGKVRSYGPGFGQDLETFRALKESTTRACMAQGSRVWDWHNSSYWQMPANASRKCQDLVRDDKAWVKLIRSRMQAKSKNFIKYRNEFN</sequence>